<feature type="repeat" description="TPR" evidence="1">
    <location>
        <begin position="1914"/>
        <end position="1947"/>
    </location>
</feature>
<dbReference type="Pfam" id="PF00515">
    <property type="entry name" value="TPR_1"/>
    <property type="match status" value="1"/>
</dbReference>
<comment type="caution">
    <text evidence="3">The sequence shown here is derived from an EMBL/GenBank/DDBJ whole genome shotgun (WGS) entry which is preliminary data.</text>
</comment>
<dbReference type="Pfam" id="PF13424">
    <property type="entry name" value="TPR_12"/>
    <property type="match status" value="3"/>
</dbReference>
<feature type="repeat" description="TPR" evidence="1">
    <location>
        <begin position="2050"/>
        <end position="2083"/>
    </location>
</feature>
<dbReference type="Pfam" id="PF13374">
    <property type="entry name" value="TPR_10"/>
    <property type="match status" value="1"/>
</dbReference>
<feature type="repeat" description="TPR" evidence="1">
    <location>
        <begin position="198"/>
        <end position="231"/>
    </location>
</feature>
<dbReference type="Pfam" id="PF13181">
    <property type="entry name" value="TPR_8"/>
    <property type="match status" value="1"/>
</dbReference>
<feature type="repeat" description="TPR" evidence="1">
    <location>
        <begin position="300"/>
        <end position="333"/>
    </location>
</feature>
<dbReference type="PANTHER" id="PTHR44809">
    <property type="match status" value="1"/>
</dbReference>
<dbReference type="Gene3D" id="1.25.40.10">
    <property type="entry name" value="Tetratricopeptide repeat domain"/>
    <property type="match status" value="17"/>
</dbReference>
<dbReference type="EMBL" id="SRRZ01000145">
    <property type="protein sequence ID" value="NQE37687.1"/>
    <property type="molecule type" value="Genomic_DNA"/>
</dbReference>
<feature type="region of interest" description="Disordered" evidence="2">
    <location>
        <begin position="1"/>
        <end position="28"/>
    </location>
</feature>
<dbReference type="SUPFAM" id="SSF53756">
    <property type="entry name" value="UDP-Glycosyltransferase/glycogen phosphorylase"/>
    <property type="match status" value="6"/>
</dbReference>
<feature type="repeat" description="TPR" evidence="1">
    <location>
        <begin position="1489"/>
        <end position="1522"/>
    </location>
</feature>
<feature type="repeat" description="TPR" evidence="1">
    <location>
        <begin position="824"/>
        <end position="857"/>
    </location>
</feature>
<feature type="repeat" description="TPR" evidence="1">
    <location>
        <begin position="2515"/>
        <end position="2548"/>
    </location>
</feature>
<dbReference type="Proteomes" id="UP000702425">
    <property type="component" value="Unassembled WGS sequence"/>
</dbReference>
<dbReference type="Pfam" id="PF13432">
    <property type="entry name" value="TPR_16"/>
    <property type="match status" value="5"/>
</dbReference>
<name>A0ABX2D4W1_9CYAN</name>
<dbReference type="PROSITE" id="PS50005">
    <property type="entry name" value="TPR"/>
    <property type="match status" value="31"/>
</dbReference>
<feature type="repeat" description="TPR" evidence="1">
    <location>
        <begin position="232"/>
        <end position="265"/>
    </location>
</feature>
<feature type="repeat" description="TPR" evidence="1">
    <location>
        <begin position="130"/>
        <end position="163"/>
    </location>
</feature>
<dbReference type="Pfam" id="PF13414">
    <property type="entry name" value="TPR_11"/>
    <property type="match status" value="5"/>
</dbReference>
<feature type="repeat" description="TPR" evidence="1">
    <location>
        <begin position="266"/>
        <end position="299"/>
    </location>
</feature>
<proteinExistence type="predicted"/>
<evidence type="ECO:0000256" key="1">
    <source>
        <dbReference type="PROSITE-ProRule" id="PRU00339"/>
    </source>
</evidence>
<feature type="repeat" description="TPR" evidence="1">
    <location>
        <begin position="790"/>
        <end position="823"/>
    </location>
</feature>
<dbReference type="SUPFAM" id="SSF48452">
    <property type="entry name" value="TPR-like"/>
    <property type="match status" value="6"/>
</dbReference>
<feature type="repeat" description="TPR" evidence="1">
    <location>
        <begin position="2549"/>
        <end position="2582"/>
    </location>
</feature>
<dbReference type="Pfam" id="PF20706">
    <property type="entry name" value="GT4-conflict"/>
    <property type="match status" value="1"/>
</dbReference>
<dbReference type="InterPro" id="IPR052943">
    <property type="entry name" value="TMTC_O-mannosyl-trnsfr"/>
</dbReference>
<protein>
    <submittedName>
        <fullName evidence="3">TPR repeat-containing protein YrrB</fullName>
    </submittedName>
</protein>
<feature type="region of interest" description="Disordered" evidence="2">
    <location>
        <begin position="2891"/>
        <end position="2916"/>
    </location>
</feature>
<feature type="repeat" description="TPR" evidence="1">
    <location>
        <begin position="2016"/>
        <end position="2049"/>
    </location>
</feature>
<dbReference type="CDD" id="cd03801">
    <property type="entry name" value="GT4_PimA-like"/>
    <property type="match status" value="1"/>
</dbReference>
<feature type="repeat" description="TPR" evidence="1">
    <location>
        <begin position="1353"/>
        <end position="1386"/>
    </location>
</feature>
<feature type="repeat" description="TPR" evidence="1">
    <location>
        <begin position="1251"/>
        <end position="1284"/>
    </location>
</feature>
<dbReference type="PANTHER" id="PTHR44809:SF1">
    <property type="entry name" value="PROTEIN O-MANNOSYL-TRANSFERASE TMTC1"/>
    <property type="match status" value="1"/>
</dbReference>
<dbReference type="Gene3D" id="3.40.50.2000">
    <property type="entry name" value="Glycogen Phosphorylase B"/>
    <property type="match status" value="6"/>
</dbReference>
<evidence type="ECO:0000313" key="4">
    <source>
        <dbReference type="Proteomes" id="UP000702425"/>
    </source>
</evidence>
<feature type="repeat" description="TPR" evidence="1">
    <location>
        <begin position="858"/>
        <end position="891"/>
    </location>
</feature>
<feature type="repeat" description="TPR" evidence="1">
    <location>
        <begin position="164"/>
        <end position="197"/>
    </location>
</feature>
<dbReference type="RefSeq" id="WP_172191929.1">
    <property type="nucleotide sequence ID" value="NZ_CAWPPK010000052.1"/>
</dbReference>
<dbReference type="InterPro" id="IPR006597">
    <property type="entry name" value="Sel1-like"/>
</dbReference>
<dbReference type="SMART" id="SM00028">
    <property type="entry name" value="TPR"/>
    <property type="match status" value="34"/>
</dbReference>
<feature type="repeat" description="TPR" evidence="1">
    <location>
        <begin position="96"/>
        <end position="129"/>
    </location>
</feature>
<feature type="repeat" description="TPR" evidence="1">
    <location>
        <begin position="1948"/>
        <end position="1981"/>
    </location>
</feature>
<organism evidence="3 4">
    <name type="scientific">Microcoleus asticus IPMA8</name>
    <dbReference type="NCBI Taxonomy" id="2563858"/>
    <lineage>
        <taxon>Bacteria</taxon>
        <taxon>Bacillati</taxon>
        <taxon>Cyanobacteriota</taxon>
        <taxon>Cyanophyceae</taxon>
        <taxon>Oscillatoriophycideae</taxon>
        <taxon>Oscillatoriales</taxon>
        <taxon>Microcoleaceae</taxon>
        <taxon>Microcoleus</taxon>
        <taxon>Microcoleus asticus</taxon>
    </lineage>
</organism>
<dbReference type="PROSITE" id="PS50293">
    <property type="entry name" value="TPR_REGION"/>
    <property type="match status" value="19"/>
</dbReference>
<feature type="repeat" description="TPR" evidence="1">
    <location>
        <begin position="1319"/>
        <end position="1352"/>
    </location>
</feature>
<dbReference type="InterPro" id="IPR011990">
    <property type="entry name" value="TPR-like_helical_dom_sf"/>
</dbReference>
<feature type="repeat" description="TPR" evidence="1">
    <location>
        <begin position="756"/>
        <end position="789"/>
    </location>
</feature>
<dbReference type="SMART" id="SM00671">
    <property type="entry name" value="SEL1"/>
    <property type="match status" value="10"/>
</dbReference>
<feature type="repeat" description="TPR" evidence="1">
    <location>
        <begin position="722"/>
        <end position="755"/>
    </location>
</feature>
<feature type="repeat" description="TPR" evidence="1">
    <location>
        <begin position="1387"/>
        <end position="1420"/>
    </location>
</feature>
<evidence type="ECO:0000256" key="2">
    <source>
        <dbReference type="SAM" id="MobiDB-lite"/>
    </source>
</evidence>
<reference evidence="3 4" key="1">
    <citation type="journal article" date="2020" name="Sci. Rep.">
        <title>A novel cyanobacterial geosmin producer, revising GeoA distribution and dispersion patterns in Bacteria.</title>
        <authorList>
            <person name="Churro C."/>
            <person name="Semedo-Aguiar A.P."/>
            <person name="Silva A.D."/>
            <person name="Pereira-Leal J.B."/>
            <person name="Leite R.B."/>
        </authorList>
    </citation>
    <scope>NUCLEOTIDE SEQUENCE [LARGE SCALE GENOMIC DNA]</scope>
    <source>
        <strain evidence="3 4">IPMA8</strain>
    </source>
</reference>
<feature type="repeat" description="TPR" evidence="1">
    <location>
        <begin position="2118"/>
        <end position="2151"/>
    </location>
</feature>
<feature type="repeat" description="TPR" evidence="1">
    <location>
        <begin position="2084"/>
        <end position="2117"/>
    </location>
</feature>
<accession>A0ABX2D4W1</accession>
<feature type="repeat" description="TPR" evidence="1">
    <location>
        <begin position="1421"/>
        <end position="1454"/>
    </location>
</feature>
<feature type="repeat" description="TPR" evidence="1">
    <location>
        <begin position="2481"/>
        <end position="2514"/>
    </location>
</feature>
<dbReference type="Pfam" id="PF14559">
    <property type="entry name" value="TPR_19"/>
    <property type="match status" value="1"/>
</dbReference>
<dbReference type="Pfam" id="PF01075">
    <property type="entry name" value="Glyco_transf_9"/>
    <property type="match status" value="2"/>
</dbReference>
<gene>
    <name evidence="3" type="primary">yrrB_19</name>
    <name evidence="3" type="ORF">E5S67_05462</name>
</gene>
<keyword evidence="1" id="KW-0802">TPR repeat</keyword>
<feature type="repeat" description="TPR" evidence="1">
    <location>
        <begin position="1285"/>
        <end position="1318"/>
    </location>
</feature>
<evidence type="ECO:0000313" key="3">
    <source>
        <dbReference type="EMBL" id="NQE37687.1"/>
    </source>
</evidence>
<feature type="repeat" description="TPR" evidence="1">
    <location>
        <begin position="1523"/>
        <end position="1556"/>
    </location>
</feature>
<feature type="repeat" description="TPR" evidence="1">
    <location>
        <begin position="892"/>
        <end position="925"/>
    </location>
</feature>
<feature type="compositionally biased region" description="Polar residues" evidence="2">
    <location>
        <begin position="2892"/>
        <end position="2912"/>
    </location>
</feature>
<dbReference type="InterPro" id="IPR019734">
    <property type="entry name" value="TPR_rpt"/>
</dbReference>
<feature type="repeat" description="TPR" evidence="1">
    <location>
        <begin position="1982"/>
        <end position="2015"/>
    </location>
</feature>
<feature type="compositionally biased region" description="Basic and acidic residues" evidence="2">
    <location>
        <begin position="8"/>
        <end position="28"/>
    </location>
</feature>
<keyword evidence="4" id="KW-1185">Reference proteome</keyword>
<dbReference type="InterPro" id="IPR002201">
    <property type="entry name" value="Glyco_trans_9"/>
</dbReference>
<sequence>MFVGVEGEEGRRKKEEGRRKKEEGRVNKLEQLDNHQLANSQTTKTTMASQKKIRKSACKLGAEDSLKLAWEHHQAGRLLEAENLYLQIIQVQPESANVLCLLGIAARQQGKIAEAIDFYEQAIAQNPDFVEAHLNKANVLLDVGEYQRAIASYEQVIKIEPNSALAYNNLGWIKQQLGEIEAAILYYQTALQLDPNLHETAHNLGHLFKHKNQLNEAIAYYLHALKINPNLTYSLMGLGTVLQQQGKLAEAFNCYQQAVILEPNNPEAHNNVGAFFHEQGNAKAAISHYRQALNLKPDFVEAINNFGHALVDLGEFQEAFSCHSRALQLQPDNATAHLEFALTLLLFGDFQRGFAEYEWRWRTPQLSSRQFKQPVWDGSDLKGKTILLHVEQGFGDSIQFIRYAPIIRSQGAKVMVACYPELMRLFATVAGIEYLSVSLEGLPEFDVHAPLMSLPRIVGTTLETVPTNVPYLAPPDECKFALSSDAKLKVGIVWGGNPQRRKNNQRSCSLSDFIQFLDIPGIAFYSLQKNLSPSDRTLLNQHLVPDLSPHLSDFADTASAISQLDLVISVDTAVAHLAGALGKPVWVLLSFAPDWRWLLEREDNPWYPTARLFRQSQPESWQELFEEVKAALSLFAIANTASYSEDSAQAQLDFVSLAMTANNTPDLDSVALEMTGASVVKESKQIFLMASEVLAEGSAAKQSQGIETSVAIGTAGDNLVVLEDLLRQAEHLMETGDKEEAIALYEQIISIDPNCVQARINFGFLQQEKGELDAAIPHYREALAIDPNIPQTAYNLAKIFEEQGQVEEAIAHYEQALVAEPNFVPALINLAVALQEKGELVRAIELYRRALEIHPHSWEAYNNLATVLQEQGNLENALEYYHKALELLPNFVEAINNLGRTFLEKGAVEDAIACYRRAIHLSPNHASAHLNLSLALLLVGDLENGLAEYEWRWEIKEFHTGHSCFLTGPENTVSAREYRPLWDGSDLVGKTILLHAEQGLGDSLQFIRYAAIVKNKGGRVIVGCYPQLHRLFATVDGIDLLIVKGESLPEFDVQVPMLSLPYILGTKLETIPANTAYLSPPAGAEFTLLPDRNLKVGIVWAGNPKHRKNKQRSCSLSQFLPLLDVSGVSFYSLQKEVSEADRALLNQTPIVDLSPHFGDLADTAAAIAKLDLVISVDTAVAHLAGALGKQVWILLAFSPDWRWLLEREDSPWYPSARLFRQHQRGDWEDVFDRVAEALGAVAAAFVPADSADAEFRLGVDLQQQADFGGAIECYDRAIAIDPNYAAAYSNLGVVKQQTGRLTEAIAHYRQALAIDRNLAETASNLGSALAEAGETEEAIAEYERALSLNQNCAEALINLGLLREEQGDVAEAVSCYEQAIQVNPNCAVAYLNLGIALEGQGEEGKAIANYERAIAIEPNYVDALHHLAYASIRQGKIPDAIAYHDRALALQPDLAETDLAFGSSLSSPDKLDEDIAVCQQAIQALPASAQAHCNLGIVLQKQGKIEDAIACYQQALSLKPGFPEALNNLGKAFEEAGKMAEAIDCYRRAIELKPGYLNPLTSLASALHDRGQFADAVTCYSQAVKFNVANPEAHLNLGLALLLSGDFQRGFCEYEWRLLVKEKQFQPQNFIQPLWDGKDLQGKTILLCPEQGLGDAIQFIRYADLVKQKGGRVIVWCLPQLQRLFAQVSAIDGLIVNPEDAPDFQVRAQLMSLPQLLGTTLETIPAKVPYLAPPPGEEFTLSPTANLKVGIVWSGNSQYSQNKVRSLPLNLLTKLLDIPGADFYSLQKEMTADERALLEQMPVTDLSSYLHDFADTAAAISALDLVISVDTCVAHLAGALGKPVWILLCFVPDWRWMLQREDSPWYPSARLFRQSTAGDWEGVLARAALALREKIVQHQEALPPRETQTNIELYQKQFNQGNILKSQGRFAEAIAYFKNALVLQPNSIEAATNLAVTLHQTGDLAEAATYYQRAIEIDPNCAQAQNNLGILLQDRGNIADAVSCFQKAIALNPIYVKALNNLGATLQKQGELPSAIACFHQALSVNSNYVPVLVNLGVALQAKCQLAEAERLYERAIEAEPNNPKGHYHLATLCLGAGKIEQAIYSLEQAISLDPSYVEAFTNLGSAVEQLGDANRAIACYKKALEIDANCIKAHFNLSLVLLLTGDLPRGLAEYEWRWQTEQAKKLLRLNFDQPVWDGSALNGQTILLRSEQGLGDAIQFVRYAAIVQQKGGKVIISCYQELKRLFKHIPGIEQVVVRMDELPDFQVQAPLMSLPHLLGTNLENIPTNVPYLAAPPNWQFSLNSDRNFKVGIVWAGSSEHLKDFQRSSDLSYFLQLLDIAGVSFYSLQKEISAGDRTLLTQIPVIDLSDNLNDFADTAAVISQLDLVISVDTAVAHLAGALGKPVWILLCFMPDWRWMLEREDSPWYPTARLFRQQTPGDWVGVCDRVKTALKHLISTRSQEEPGNADPEAAPRFSLSPAQVQFHLANALRKQGKKADAAARYEQVIAASPRHAEAHSYLGYLKQENGQIASAIVHYQKSLKINPNQAETNLYLGSVLEEQGQVAEAIDLYNKAIQLCPNSPNWRLRLALALLLTGNYERGFTEYESRWQTQELEQRYFEQPLWDGSDLQGKTILLYPEQGFGDTIQFIRYAPLVKQKGGKVVVACHVLLKRLFEGIAGVDRVVVRQSDMVDFQVQAPLLSLPRILGTTLENIPANIPYLGPPQDFKFSLKPNNQLKVGIVWAGGPLHRNNHQRSCKLSDFVKFLDVPGASFYSLQKDLSAGDITLLNQQQIEDLSEHCVDFADTAAIISQLDLVICVDTAVAHLAGALGKPVWILLSFVPDWRWMLEREDSPWYPTVRLFRQQKSGDWGGVCDRIKAALLERAGTAAPPLQSTGYQAQPGNADSDAQSPIQRPETRPQITGIGISWPLSITSGWGIYGMNLTLQLLRNPAWEVALLVPPSITSESINPLHKSLLLPVVEKQKKFQELVTANSDKQITCNFPALYALGNNLASSGVENQITSASQIGVIFFEDTRITAEALEKAKKYSAIVGGSNWNADVLRSCGLTNVAMVNQGIDPAIFHPAPKSNLFGDRFVIFSGGKLEYRKGQDIVIAAFKRFRAKHPEALLLTTWHNFWPQYMLGIEQTGNVAGLPNINRDGSLGISQWLAANGLPTDSFIDIGLIPNHLTGQILREADCAVFTNRCEGGTNLVAMESMACGIPTILSANTGHLDLIYHNICYPLSNQGRVKPTAHFSGVEGWGESEVAEVIEALEQIYTNREESKSRGLAAANFMLNWTWEKQVKRFLDVISNSL</sequence>